<reference evidence="1" key="1">
    <citation type="submission" date="2023-08" db="EMBL/GenBank/DDBJ databases">
        <authorList>
            <person name="Alioto T."/>
            <person name="Alioto T."/>
            <person name="Gomez Garrido J."/>
        </authorList>
    </citation>
    <scope>NUCLEOTIDE SEQUENCE</scope>
</reference>
<proteinExistence type="predicted"/>
<evidence type="ECO:0000313" key="1">
    <source>
        <dbReference type="EMBL" id="CAI9729128.1"/>
    </source>
</evidence>
<dbReference type="Proteomes" id="UP001162480">
    <property type="component" value="Chromosome 10"/>
</dbReference>
<gene>
    <name evidence="1" type="ORF">OCTVUL_1B024706</name>
</gene>
<name>A0AA36FBU2_OCTVU</name>
<dbReference type="AlphaFoldDB" id="A0AA36FBU2"/>
<accession>A0AA36FBU2</accession>
<sequence length="82" mass="9610">MLLTKEEARCDPSNKRIPWFYQNVKNTIRAMKKAYRAWFGIKSLHLSKRYTQEGKVTEETVKTSKAYPWADIGIKLDSLNLC</sequence>
<dbReference type="EMBL" id="OX597823">
    <property type="protein sequence ID" value="CAI9729128.1"/>
    <property type="molecule type" value="Genomic_DNA"/>
</dbReference>
<protein>
    <submittedName>
        <fullName evidence="1">Uncharacterized protein</fullName>
    </submittedName>
</protein>
<organism evidence="1 2">
    <name type="scientific">Octopus vulgaris</name>
    <name type="common">Common octopus</name>
    <dbReference type="NCBI Taxonomy" id="6645"/>
    <lineage>
        <taxon>Eukaryota</taxon>
        <taxon>Metazoa</taxon>
        <taxon>Spiralia</taxon>
        <taxon>Lophotrochozoa</taxon>
        <taxon>Mollusca</taxon>
        <taxon>Cephalopoda</taxon>
        <taxon>Coleoidea</taxon>
        <taxon>Octopodiformes</taxon>
        <taxon>Octopoda</taxon>
        <taxon>Incirrata</taxon>
        <taxon>Octopodidae</taxon>
        <taxon>Octopus</taxon>
    </lineage>
</organism>
<evidence type="ECO:0000313" key="2">
    <source>
        <dbReference type="Proteomes" id="UP001162480"/>
    </source>
</evidence>
<keyword evidence="2" id="KW-1185">Reference proteome</keyword>